<evidence type="ECO:0000313" key="2">
    <source>
        <dbReference type="Proteomes" id="UP000257109"/>
    </source>
</evidence>
<evidence type="ECO:0008006" key="3">
    <source>
        <dbReference type="Google" id="ProtNLM"/>
    </source>
</evidence>
<name>A0A371FYF6_MUCPR</name>
<protein>
    <recommendedName>
        <fullName evidence="3">Integrase zinc-binding domain-containing protein</fullName>
    </recommendedName>
</protein>
<keyword evidence="2" id="KW-1185">Reference proteome</keyword>
<evidence type="ECO:0000313" key="1">
    <source>
        <dbReference type="EMBL" id="RDX83354.1"/>
    </source>
</evidence>
<dbReference type="Gene3D" id="1.10.340.70">
    <property type="match status" value="1"/>
</dbReference>
<sequence length="67" mass="7764">MIPNTTYVMIPTYGDFVMTKCIPDTETNSVLQFCHATLRGGHYGSTWMTRKVLDCGFYWPTIFRDAY</sequence>
<feature type="non-terminal residue" evidence="1">
    <location>
        <position position="1"/>
    </location>
</feature>
<reference evidence="1" key="1">
    <citation type="submission" date="2018-05" db="EMBL/GenBank/DDBJ databases">
        <title>Draft genome of Mucuna pruriens seed.</title>
        <authorList>
            <person name="Nnadi N.E."/>
            <person name="Vos R."/>
            <person name="Hasami M.H."/>
            <person name="Devisetty U.K."/>
            <person name="Aguiy J.C."/>
        </authorList>
    </citation>
    <scope>NUCLEOTIDE SEQUENCE [LARGE SCALE GENOMIC DNA]</scope>
    <source>
        <strain evidence="1">JCA_2017</strain>
    </source>
</reference>
<dbReference type="Proteomes" id="UP000257109">
    <property type="component" value="Unassembled WGS sequence"/>
</dbReference>
<dbReference type="OrthoDB" id="1739170at2759"/>
<dbReference type="AlphaFoldDB" id="A0A371FYF6"/>
<gene>
    <name evidence="1" type="ORF">CR513_35734</name>
</gene>
<organism evidence="1 2">
    <name type="scientific">Mucuna pruriens</name>
    <name type="common">Velvet bean</name>
    <name type="synonym">Dolichos pruriens</name>
    <dbReference type="NCBI Taxonomy" id="157652"/>
    <lineage>
        <taxon>Eukaryota</taxon>
        <taxon>Viridiplantae</taxon>
        <taxon>Streptophyta</taxon>
        <taxon>Embryophyta</taxon>
        <taxon>Tracheophyta</taxon>
        <taxon>Spermatophyta</taxon>
        <taxon>Magnoliopsida</taxon>
        <taxon>eudicotyledons</taxon>
        <taxon>Gunneridae</taxon>
        <taxon>Pentapetalae</taxon>
        <taxon>rosids</taxon>
        <taxon>fabids</taxon>
        <taxon>Fabales</taxon>
        <taxon>Fabaceae</taxon>
        <taxon>Papilionoideae</taxon>
        <taxon>50 kb inversion clade</taxon>
        <taxon>NPAAA clade</taxon>
        <taxon>indigoferoid/millettioid clade</taxon>
        <taxon>Phaseoleae</taxon>
        <taxon>Mucuna</taxon>
    </lineage>
</organism>
<comment type="caution">
    <text evidence="1">The sequence shown here is derived from an EMBL/GenBank/DDBJ whole genome shotgun (WGS) entry which is preliminary data.</text>
</comment>
<dbReference type="EMBL" id="QJKJ01007381">
    <property type="protein sequence ID" value="RDX83354.1"/>
    <property type="molecule type" value="Genomic_DNA"/>
</dbReference>
<accession>A0A371FYF6</accession>
<proteinExistence type="predicted"/>